<accession>A0ABY6UAK9</accession>
<name>A0ABY6UAK9_BIOOC</name>
<proteinExistence type="predicted"/>
<keyword evidence="3" id="KW-1185">Reference proteome</keyword>
<dbReference type="Proteomes" id="UP000766486">
    <property type="component" value="Unassembled WGS sequence"/>
</dbReference>
<protein>
    <recommendedName>
        <fullName evidence="4">IBR domain-containing protein</fullName>
    </recommendedName>
</protein>
<organism evidence="2 3">
    <name type="scientific">Bionectria ochroleuca</name>
    <name type="common">Gliocladium roseum</name>
    <dbReference type="NCBI Taxonomy" id="29856"/>
    <lineage>
        <taxon>Eukaryota</taxon>
        <taxon>Fungi</taxon>
        <taxon>Dikarya</taxon>
        <taxon>Ascomycota</taxon>
        <taxon>Pezizomycotina</taxon>
        <taxon>Sordariomycetes</taxon>
        <taxon>Hypocreomycetidae</taxon>
        <taxon>Hypocreales</taxon>
        <taxon>Bionectriaceae</taxon>
        <taxon>Clonostachys</taxon>
    </lineage>
</organism>
<gene>
    <name evidence="2" type="ORF">CLO192961_LOCUS204173</name>
</gene>
<evidence type="ECO:0008006" key="4">
    <source>
        <dbReference type="Google" id="ProtNLM"/>
    </source>
</evidence>
<sequence length="241" mass="27304">MPFVGPDDQLARKRRWEHDEDDDDMIRRLYGPEESSDLILLNHPHYHQPSQQSDRARKILPLSNKRARFAEDEILLQDNNHNNSRRRLSQQLRVLHEQTQTPSLGGKATSPALTKPLLTPCHICHRKPTKKSQLDSFAECEGCGERTCFVCIRQCQGWSGDEGSALSEQEVLSRSFHMDDIDDMSPVGEKHPDKNFDSSQTRAKGWNAHGHRTVICSRCCVERGAEGDVVCLGCLSTTEMA</sequence>
<evidence type="ECO:0000256" key="1">
    <source>
        <dbReference type="SAM" id="MobiDB-lite"/>
    </source>
</evidence>
<evidence type="ECO:0000313" key="2">
    <source>
        <dbReference type="EMBL" id="VUC27076.1"/>
    </source>
</evidence>
<reference evidence="2 3" key="1">
    <citation type="submission" date="2019-06" db="EMBL/GenBank/DDBJ databases">
        <authorList>
            <person name="Broberg M."/>
        </authorList>
    </citation>
    <scope>NUCLEOTIDE SEQUENCE [LARGE SCALE GENOMIC DNA]</scope>
</reference>
<evidence type="ECO:0000313" key="3">
    <source>
        <dbReference type="Proteomes" id="UP000766486"/>
    </source>
</evidence>
<comment type="caution">
    <text evidence="2">The sequence shown here is derived from an EMBL/GenBank/DDBJ whole genome shotgun (WGS) entry which is preliminary data.</text>
</comment>
<feature type="region of interest" description="Disordered" evidence="1">
    <location>
        <begin position="1"/>
        <end position="22"/>
    </location>
</feature>
<dbReference type="EMBL" id="CABFNS010000762">
    <property type="protein sequence ID" value="VUC27076.1"/>
    <property type="molecule type" value="Genomic_DNA"/>
</dbReference>